<dbReference type="Pfam" id="PF05962">
    <property type="entry name" value="HutD"/>
    <property type="match status" value="1"/>
</dbReference>
<dbReference type="InterPro" id="IPR010282">
    <property type="entry name" value="Uncharacterised_HutD/Ves"/>
</dbReference>
<dbReference type="Gene3D" id="2.60.120.10">
    <property type="entry name" value="Jelly Rolls"/>
    <property type="match status" value="1"/>
</dbReference>
<proteinExistence type="predicted"/>
<name>A0ABX2QBQ1_9HYPH</name>
<dbReference type="RefSeq" id="WP_176949169.1">
    <property type="nucleotide sequence ID" value="NZ_JABXYK010000004.1"/>
</dbReference>
<keyword evidence="2" id="KW-1185">Reference proteome</keyword>
<protein>
    <submittedName>
        <fullName evidence="1">HutD family protein</fullName>
    </submittedName>
</protein>
<dbReference type="PANTHER" id="PTHR37943">
    <property type="entry name" value="PROTEIN VES"/>
    <property type="match status" value="1"/>
</dbReference>
<sequence length="190" mass="20811">MKFLRYEDQRATPWKNGGGVTREIAVRSDPAVLPEFLWRVSMATVSQPGPFSRFEGIDRTIAVLKGAGIVLHASDGDTLLTRDAGPHSFDGEAAVTASIVSGETTDLNVMTRRGQFEHRIEKLVFDHAIAIDGETDETLIVFNSNVTAKLAEGLFAGQALDGIGDIPRGARVYLTPEDRGEVYVIRIERR</sequence>
<dbReference type="CDD" id="cd20293">
    <property type="entry name" value="cupin_HutD_N"/>
    <property type="match status" value="1"/>
</dbReference>
<dbReference type="EMBL" id="JABXYK010000004">
    <property type="protein sequence ID" value="NVP55165.1"/>
    <property type="molecule type" value="Genomic_DNA"/>
</dbReference>
<evidence type="ECO:0000313" key="2">
    <source>
        <dbReference type="Proteomes" id="UP000659172"/>
    </source>
</evidence>
<accession>A0ABX2QBQ1</accession>
<evidence type="ECO:0000313" key="1">
    <source>
        <dbReference type="EMBL" id="NVP55165.1"/>
    </source>
</evidence>
<gene>
    <name evidence="1" type="ORF">HV823_07845</name>
</gene>
<reference evidence="1 2" key="1">
    <citation type="submission" date="2020-06" db="EMBL/GenBank/DDBJ databases">
        <title>Rhizobium sp.nov. isolated from the tomato plant.</title>
        <authorList>
            <person name="Thin K.K."/>
            <person name="Zhang X."/>
            <person name="He S."/>
        </authorList>
    </citation>
    <scope>NUCLEOTIDE SEQUENCE [LARGE SCALE GENOMIC DNA]</scope>
    <source>
        <strain evidence="1 2">DBTS2</strain>
    </source>
</reference>
<dbReference type="PANTHER" id="PTHR37943:SF1">
    <property type="entry name" value="PROTEIN VES"/>
    <property type="match status" value="1"/>
</dbReference>
<dbReference type="SUPFAM" id="SSF51182">
    <property type="entry name" value="RmlC-like cupins"/>
    <property type="match status" value="1"/>
</dbReference>
<dbReference type="InterPro" id="IPR014710">
    <property type="entry name" value="RmlC-like_jellyroll"/>
</dbReference>
<dbReference type="Proteomes" id="UP000659172">
    <property type="component" value="Unassembled WGS sequence"/>
</dbReference>
<dbReference type="InterPro" id="IPR011051">
    <property type="entry name" value="RmlC_Cupin_sf"/>
</dbReference>
<comment type="caution">
    <text evidence="1">The sequence shown here is derived from an EMBL/GenBank/DDBJ whole genome shotgun (WGS) entry which is preliminary data.</text>
</comment>
<organism evidence="1 2">
    <name type="scientific">Mycoplana rhizolycopersici</name>
    <dbReference type="NCBI Taxonomy" id="2746702"/>
    <lineage>
        <taxon>Bacteria</taxon>
        <taxon>Pseudomonadati</taxon>
        <taxon>Pseudomonadota</taxon>
        <taxon>Alphaproteobacteria</taxon>
        <taxon>Hyphomicrobiales</taxon>
        <taxon>Rhizobiaceae</taxon>
        <taxon>Mycoplana</taxon>
    </lineage>
</organism>